<gene>
    <name evidence="1" type="ORF">S01H1_77104</name>
</gene>
<comment type="caution">
    <text evidence="1">The sequence shown here is derived from an EMBL/GenBank/DDBJ whole genome shotgun (WGS) entry which is preliminary data.</text>
</comment>
<name>X0XZE8_9ZZZZ</name>
<feature type="non-terminal residue" evidence="1">
    <location>
        <position position="212"/>
    </location>
</feature>
<organism evidence="1">
    <name type="scientific">marine sediment metagenome</name>
    <dbReference type="NCBI Taxonomy" id="412755"/>
    <lineage>
        <taxon>unclassified sequences</taxon>
        <taxon>metagenomes</taxon>
        <taxon>ecological metagenomes</taxon>
    </lineage>
</organism>
<accession>X0XZE8</accession>
<evidence type="ECO:0000313" key="1">
    <source>
        <dbReference type="EMBL" id="GAG48869.1"/>
    </source>
</evidence>
<proteinExistence type="predicted"/>
<reference evidence="1" key="1">
    <citation type="journal article" date="2014" name="Front. Microbiol.">
        <title>High frequency of phylogenetically diverse reductive dehalogenase-homologous genes in deep subseafloor sedimentary metagenomes.</title>
        <authorList>
            <person name="Kawai M."/>
            <person name="Futagami T."/>
            <person name="Toyoda A."/>
            <person name="Takaki Y."/>
            <person name="Nishi S."/>
            <person name="Hori S."/>
            <person name="Arai W."/>
            <person name="Tsubouchi T."/>
            <person name="Morono Y."/>
            <person name="Uchiyama I."/>
            <person name="Ito T."/>
            <person name="Fujiyama A."/>
            <person name="Inagaki F."/>
            <person name="Takami H."/>
        </authorList>
    </citation>
    <scope>NUCLEOTIDE SEQUENCE</scope>
    <source>
        <strain evidence="1">Expedition CK06-06</strain>
    </source>
</reference>
<protein>
    <submittedName>
        <fullName evidence="1">Uncharacterized protein</fullName>
    </submittedName>
</protein>
<dbReference type="AlphaFoldDB" id="X0XZE8"/>
<sequence length="212" mass="23643">MLTESLGTEIVSKRSLKGKVWDMGDAGNGKRKLKQKLSIRVQHTPKDYAQFQQQVTAPSEIRNYAGEWEDANADLVFDNGVWKTVNTFYHLEINPAVCGYKYASKREGAIDVALSKIGNQSPNGPAPVVTGNIIRWDNIAPNINIYIVCTAGKVEIFKEIENPSGLKVIEWDIKEKPANSLRLKKHPAGHDNRNDQVVAGRLGYNKKALEIE</sequence>
<dbReference type="EMBL" id="BARS01051804">
    <property type="protein sequence ID" value="GAG48869.1"/>
    <property type="molecule type" value="Genomic_DNA"/>
</dbReference>